<accession>A0A271KNN8</accession>
<comment type="caution">
    <text evidence="3">The sequence shown here is derived from an EMBL/GenBank/DDBJ whole genome shotgun (WGS) entry which is preliminary data.</text>
</comment>
<dbReference type="GO" id="GO:0000150">
    <property type="term" value="F:DNA strand exchange activity"/>
    <property type="evidence" value="ECO:0007669"/>
    <property type="project" value="InterPro"/>
</dbReference>
<evidence type="ECO:0000259" key="2">
    <source>
        <dbReference type="Pfam" id="PF00239"/>
    </source>
</evidence>
<feature type="region of interest" description="Disordered" evidence="1">
    <location>
        <begin position="49"/>
        <end position="70"/>
    </location>
</feature>
<dbReference type="Gene3D" id="3.40.50.1390">
    <property type="entry name" value="Resolvase, N-terminal catalytic domain"/>
    <property type="match status" value="1"/>
</dbReference>
<name>A0A271KNN8_9HYPH</name>
<evidence type="ECO:0000313" key="4">
    <source>
        <dbReference type="Proteomes" id="UP000215931"/>
    </source>
</evidence>
<proteinExistence type="predicted"/>
<protein>
    <recommendedName>
        <fullName evidence="2">Resolvase/invertase-type recombinase catalytic domain-containing protein</fullName>
    </recommendedName>
</protein>
<dbReference type="Pfam" id="PF00239">
    <property type="entry name" value="Resolvase"/>
    <property type="match status" value="1"/>
</dbReference>
<dbReference type="InterPro" id="IPR006119">
    <property type="entry name" value="Resolv_N"/>
</dbReference>
<dbReference type="SUPFAM" id="SSF53041">
    <property type="entry name" value="Resolvase-like"/>
    <property type="match status" value="1"/>
</dbReference>
<feature type="domain" description="Resolvase/invertase-type recombinase catalytic" evidence="2">
    <location>
        <begin position="4"/>
        <end position="58"/>
    </location>
</feature>
<gene>
    <name evidence="3" type="ORF">CIT31_01515</name>
</gene>
<dbReference type="OrthoDB" id="2290206at2"/>
<keyword evidence="4" id="KW-1185">Reference proteome</keyword>
<dbReference type="EMBL" id="NPKH01000003">
    <property type="protein sequence ID" value="PAP97286.1"/>
    <property type="molecule type" value="Genomic_DNA"/>
</dbReference>
<evidence type="ECO:0000256" key="1">
    <source>
        <dbReference type="SAM" id="MobiDB-lite"/>
    </source>
</evidence>
<organism evidence="3 4">
    <name type="scientific">Mesorhizobium wenxiniae</name>
    <dbReference type="NCBI Taxonomy" id="2014805"/>
    <lineage>
        <taxon>Bacteria</taxon>
        <taxon>Pseudomonadati</taxon>
        <taxon>Pseudomonadota</taxon>
        <taxon>Alphaproteobacteria</taxon>
        <taxon>Hyphomicrobiales</taxon>
        <taxon>Phyllobacteriaceae</taxon>
        <taxon>Mesorhizobium</taxon>
    </lineage>
</organism>
<sequence>MPTAIACYRVSTQRQERSGLGIEAQRAAVARFAKAGGIIILQEFTEIETGKGADARNGPRPPSPLARPLE</sequence>
<feature type="compositionally biased region" description="Pro residues" evidence="1">
    <location>
        <begin position="59"/>
        <end position="70"/>
    </location>
</feature>
<dbReference type="Proteomes" id="UP000215931">
    <property type="component" value="Unassembled WGS sequence"/>
</dbReference>
<dbReference type="InterPro" id="IPR036162">
    <property type="entry name" value="Resolvase-like_N_sf"/>
</dbReference>
<evidence type="ECO:0000313" key="3">
    <source>
        <dbReference type="EMBL" id="PAP97286.1"/>
    </source>
</evidence>
<dbReference type="AlphaFoldDB" id="A0A271KNN8"/>
<reference evidence="3 4" key="1">
    <citation type="submission" date="2017-08" db="EMBL/GenBank/DDBJ databases">
        <title>Mesorhizobium wenxinae sp. nov., a novel rhizobial species isolated from root nodules of chickpea (Cicer arietinum L.).</title>
        <authorList>
            <person name="Zhang J."/>
        </authorList>
    </citation>
    <scope>NUCLEOTIDE SEQUENCE [LARGE SCALE GENOMIC DNA]</scope>
    <source>
        <strain evidence="4">WYCCWR 10019</strain>
    </source>
</reference>
<dbReference type="GO" id="GO:0003677">
    <property type="term" value="F:DNA binding"/>
    <property type="evidence" value="ECO:0007669"/>
    <property type="project" value="InterPro"/>
</dbReference>